<comment type="caution">
    <text evidence="1">The sequence shown here is derived from an EMBL/GenBank/DDBJ whole genome shotgun (WGS) entry which is preliminary data.</text>
</comment>
<evidence type="ECO:0000313" key="2">
    <source>
        <dbReference type="Proteomes" id="UP000823616"/>
    </source>
</evidence>
<accession>A0A9D9HGU6</accession>
<sequence length="64" mass="7422">MLITFAVYLILRHFCCWYWKINRRIELMEDMLRELRSLNAALSGRKTGDVPRIEDGNGNPPAGV</sequence>
<protein>
    <submittedName>
        <fullName evidence="1">Uncharacterized protein</fullName>
    </submittedName>
</protein>
<gene>
    <name evidence="1" type="ORF">IAA96_00625</name>
</gene>
<dbReference type="Proteomes" id="UP000823616">
    <property type="component" value="Unassembled WGS sequence"/>
</dbReference>
<reference evidence="1" key="2">
    <citation type="journal article" date="2021" name="PeerJ">
        <title>Extensive microbial diversity within the chicken gut microbiome revealed by metagenomics and culture.</title>
        <authorList>
            <person name="Gilroy R."/>
            <person name="Ravi A."/>
            <person name="Getino M."/>
            <person name="Pursley I."/>
            <person name="Horton D.L."/>
            <person name="Alikhan N.F."/>
            <person name="Baker D."/>
            <person name="Gharbi K."/>
            <person name="Hall N."/>
            <person name="Watson M."/>
            <person name="Adriaenssens E.M."/>
            <person name="Foster-Nyarko E."/>
            <person name="Jarju S."/>
            <person name="Secka A."/>
            <person name="Antonio M."/>
            <person name="Oren A."/>
            <person name="Chaudhuri R.R."/>
            <person name="La Ragione R."/>
            <person name="Hildebrand F."/>
            <person name="Pallen M.J."/>
        </authorList>
    </citation>
    <scope>NUCLEOTIDE SEQUENCE</scope>
    <source>
        <strain evidence="1">B3-4054</strain>
    </source>
</reference>
<dbReference type="EMBL" id="JADIMS010000011">
    <property type="protein sequence ID" value="MBO8449597.1"/>
    <property type="molecule type" value="Genomic_DNA"/>
</dbReference>
<evidence type="ECO:0000313" key="1">
    <source>
        <dbReference type="EMBL" id="MBO8449597.1"/>
    </source>
</evidence>
<organism evidence="1 2">
    <name type="scientific">Candidatus Avitreponema avistercoris</name>
    <dbReference type="NCBI Taxonomy" id="2840705"/>
    <lineage>
        <taxon>Bacteria</taxon>
        <taxon>Pseudomonadati</taxon>
        <taxon>Spirochaetota</taxon>
        <taxon>Spirochaetia</taxon>
        <taxon>Spirochaetales</taxon>
        <taxon>Candidatus Avitreponema</taxon>
    </lineage>
</organism>
<reference evidence="1" key="1">
    <citation type="submission" date="2020-10" db="EMBL/GenBank/DDBJ databases">
        <authorList>
            <person name="Gilroy R."/>
        </authorList>
    </citation>
    <scope>NUCLEOTIDE SEQUENCE</scope>
    <source>
        <strain evidence="1">B3-4054</strain>
    </source>
</reference>
<dbReference type="AlphaFoldDB" id="A0A9D9HGU6"/>
<proteinExistence type="predicted"/>
<name>A0A9D9HGU6_9SPIR</name>